<geneLocation type="plastid" evidence="9"/>
<evidence type="ECO:0000256" key="5">
    <source>
        <dbReference type="ARBA" id="ARBA00023136"/>
    </source>
</evidence>
<organism evidence="9">
    <name type="scientific">Pavlova sp. NIVA-4/92</name>
    <dbReference type="NCBI Taxonomy" id="2686093"/>
    <lineage>
        <taxon>Eukaryota</taxon>
        <taxon>Haptista</taxon>
        <taxon>Haptophyta</taxon>
        <taxon>Pavlovophyceae</taxon>
        <taxon>Pavlovales</taxon>
        <taxon>Pavlovaceae</taxon>
        <taxon>Pavlova</taxon>
    </lineage>
</organism>
<name>A0A7D3UGM2_9EUKA</name>
<dbReference type="GO" id="GO:0017004">
    <property type="term" value="P:cytochrome complex assembly"/>
    <property type="evidence" value="ECO:0007669"/>
    <property type="project" value="UniProtKB-UniRule"/>
</dbReference>
<keyword evidence="4 6" id="KW-1133">Transmembrane helix</keyword>
<evidence type="ECO:0000256" key="2">
    <source>
        <dbReference type="ARBA" id="ARBA00022692"/>
    </source>
</evidence>
<feature type="transmembrane region" description="Helical" evidence="7">
    <location>
        <begin position="20"/>
        <end position="44"/>
    </location>
</feature>
<dbReference type="GO" id="GO:0042651">
    <property type="term" value="C:thylakoid membrane"/>
    <property type="evidence" value="ECO:0007669"/>
    <property type="project" value="UniProtKB-UniRule"/>
</dbReference>
<dbReference type="InterPro" id="IPR023494">
    <property type="entry name" value="Cyt_c_bgen_Ccs1/CcsB/ResB"/>
</dbReference>
<evidence type="ECO:0000256" key="7">
    <source>
        <dbReference type="SAM" id="Phobius"/>
    </source>
</evidence>
<sequence>MKKKDLKTYTDKVYKKILLLLSDLRFAIFILLIIAGFSIFGTIIEQNQSLAFYKENYPDSGKFFEVLNWKIIKFFILDDVYKSWWYLNLLVLLGLSLTTCSFTQQLPMLKISKHWRFLYRKQQLRKIDLKIKIKDIDLSEIVYIFNRETYNIFQQGNSIYSYKGIIGRIAPIFVHISIIQIFIGALLGALIGYGGQEMIPKTESFHLQNILEAGYFSKIPIKTSLRVNNFWIDYTKSETINQFYTDISLVNNKGEEIKRKIISVNNPMHYKDITLYQSDWDIIGLRGKSVENEKEVLYQAKKIKTPGGNRWISTLKFNNDVSSSKNILIKGLKKEIYLYDEKGEYLKKVVEGENFEFKGKGFLFNEILPATGIDIKSDPGIPFVYLGFVLLITSTILSFISYSRLWIFRANNKIYIGGSSNRAKISFERYFLKKLGGLKIDE</sequence>
<evidence type="ECO:0000256" key="6">
    <source>
        <dbReference type="HAMAP-Rule" id="MF_01392"/>
    </source>
</evidence>
<dbReference type="EMBL" id="MT364382">
    <property type="protein sequence ID" value="QKE31154.1"/>
    <property type="molecule type" value="Genomic_DNA"/>
</dbReference>
<protein>
    <recommendedName>
        <fullName evidence="6">Cytochrome c biogenesis protein CcsB</fullName>
    </recommendedName>
</protein>
<comment type="function">
    <text evidence="6">Required during biogenesis of c-type cytochromes (cytochrome c6 and cytochrome f) at the step of heme attachment.</text>
</comment>
<dbReference type="GeneID" id="55752507"/>
<keyword evidence="6" id="KW-0793">Thylakoid</keyword>
<feature type="domain" description="ResB-like" evidence="8">
    <location>
        <begin position="358"/>
        <end position="431"/>
    </location>
</feature>
<feature type="transmembrane region" description="Helical" evidence="7">
    <location>
        <begin position="383"/>
        <end position="403"/>
    </location>
</feature>
<feature type="domain" description="ResB-like" evidence="8">
    <location>
        <begin position="24"/>
        <end position="294"/>
    </location>
</feature>
<accession>A0A7D3UGM2</accession>
<keyword evidence="3 6" id="KW-0201">Cytochrome c-type biogenesis</keyword>
<reference evidence="9" key="1">
    <citation type="submission" date="2020-04" db="EMBL/GenBank/DDBJ databases">
        <authorList>
            <person name="Hulatt C.J."/>
            <person name="Posewitz M.C."/>
        </authorList>
    </citation>
    <scope>NUCLEOTIDE SEQUENCE</scope>
    <source>
        <strain evidence="9">NIVA-4/92</strain>
    </source>
</reference>
<evidence type="ECO:0000256" key="3">
    <source>
        <dbReference type="ARBA" id="ARBA00022748"/>
    </source>
</evidence>
<dbReference type="InterPro" id="IPR007816">
    <property type="entry name" value="ResB-like_domain"/>
</dbReference>
<keyword evidence="2 6" id="KW-0812">Transmembrane</keyword>
<feature type="transmembrane region" description="Helical" evidence="7">
    <location>
        <begin position="84"/>
        <end position="103"/>
    </location>
</feature>
<evidence type="ECO:0000259" key="8">
    <source>
        <dbReference type="Pfam" id="PF05140"/>
    </source>
</evidence>
<gene>
    <name evidence="6 9" type="primary">ccs1</name>
    <name evidence="6" type="synonym">ccsB</name>
</gene>
<feature type="transmembrane region" description="Helical" evidence="7">
    <location>
        <begin position="172"/>
        <end position="194"/>
    </location>
</feature>
<dbReference type="PANTHER" id="PTHR31566">
    <property type="entry name" value="CYTOCHROME C BIOGENESIS PROTEIN CCS1, CHLOROPLASTIC"/>
    <property type="match status" value="1"/>
</dbReference>
<dbReference type="Pfam" id="PF05140">
    <property type="entry name" value="ResB"/>
    <property type="match status" value="2"/>
</dbReference>
<keyword evidence="5 6" id="KW-0472">Membrane</keyword>
<dbReference type="RefSeq" id="YP_009863823.1">
    <property type="nucleotide sequence ID" value="NC_049013.1"/>
</dbReference>
<dbReference type="AlphaFoldDB" id="A0A7D3UGM2"/>
<dbReference type="PANTHER" id="PTHR31566:SF0">
    <property type="entry name" value="CYTOCHROME C BIOGENESIS PROTEIN CCS1, CHLOROPLASTIC"/>
    <property type="match status" value="1"/>
</dbReference>
<evidence type="ECO:0000313" key="9">
    <source>
        <dbReference type="EMBL" id="QKE31154.1"/>
    </source>
</evidence>
<proteinExistence type="inferred from homology"/>
<keyword evidence="9" id="KW-0934">Plastid</keyword>
<evidence type="ECO:0000256" key="1">
    <source>
        <dbReference type="ARBA" id="ARBA00004141"/>
    </source>
</evidence>
<evidence type="ECO:0000256" key="4">
    <source>
        <dbReference type="ARBA" id="ARBA00022989"/>
    </source>
</evidence>
<dbReference type="HAMAP" id="MF_01392">
    <property type="entry name" value="CytC_Ccs1"/>
    <property type="match status" value="1"/>
</dbReference>
<comment type="similarity">
    <text evidence="6">Belongs to the Ccs1/CcsB family.</text>
</comment>
<comment type="subcellular location">
    <subcellularLocation>
        <location evidence="6">Cellular thylakoid membrane</location>
        <topology evidence="6">Multi-pass membrane protein</topology>
    </subcellularLocation>
    <subcellularLocation>
        <location evidence="1">Membrane</location>
        <topology evidence="1">Multi-pass membrane protein</topology>
    </subcellularLocation>
</comment>
<comment type="subunit">
    <text evidence="6">May interact with CcsA.</text>
</comment>